<dbReference type="GO" id="GO:0051087">
    <property type="term" value="F:protein-folding chaperone binding"/>
    <property type="evidence" value="ECO:0007669"/>
    <property type="project" value="TreeGrafter"/>
</dbReference>
<dbReference type="PANTHER" id="PTHR24078:SF553">
    <property type="entry name" value="DNAJ HOMOLOG SUBFAMILY B MEMBER 5"/>
    <property type="match status" value="1"/>
</dbReference>
<sequence length="331" mass="37624">MSPYLIIHLIVFFTIMNSVDNKLESEHLTMSEKDFYAILDVTKTATDDELKKAYKKKALKYHPDRVAQDKESQESAKLKFQEISEAYSVLSDKDKRGLYDRYGMAGLSPQTRSPFSHSPGAGDFPFRFGQRGGDAFSFFEEVFGSSFREFSRRKRKLADTNVSLNMTLEELYNGKKGDFSVYVDTWEGGWKNSMKKTIRVEVPAGLKNGTKLRYEGMGSERPGFETGDIVFTLCVLKHDRFTLSGKDLEMNLAVSLDEYLSETFRRAIKGIDGKTYDTTFENLYTTDGSEVLRGLGMRDTNGLCGNLVVKFVVKYPVTLSNRQIEQLQTIL</sequence>
<evidence type="ECO:0000259" key="3">
    <source>
        <dbReference type="PROSITE" id="PS50076"/>
    </source>
</evidence>
<dbReference type="GeneID" id="14885312"/>
<dbReference type="RefSeq" id="XP_004185698.1">
    <property type="nucleotide sequence ID" value="XM_004185650.1"/>
</dbReference>
<dbReference type="SUPFAM" id="SSF46565">
    <property type="entry name" value="Chaperone J-domain"/>
    <property type="match status" value="1"/>
</dbReference>
<dbReference type="InterPro" id="IPR018253">
    <property type="entry name" value="DnaJ_domain_CS"/>
</dbReference>
<dbReference type="CDD" id="cd10747">
    <property type="entry name" value="DnaJ_C"/>
    <property type="match status" value="1"/>
</dbReference>
<feature type="domain" description="J" evidence="3">
    <location>
        <begin position="34"/>
        <end position="103"/>
    </location>
</feature>
<dbReference type="AlphaFoldDB" id="L7FL67"/>
<dbReference type="GO" id="GO:0006457">
    <property type="term" value="P:protein folding"/>
    <property type="evidence" value="ECO:0007669"/>
    <property type="project" value="InterPro"/>
</dbReference>
<name>L7FL67_ENTIV</name>
<proteinExistence type="predicted"/>
<dbReference type="GO" id="GO:0051082">
    <property type="term" value="F:unfolded protein binding"/>
    <property type="evidence" value="ECO:0007669"/>
    <property type="project" value="InterPro"/>
</dbReference>
<dbReference type="PANTHER" id="PTHR24078">
    <property type="entry name" value="DNAJ HOMOLOG SUBFAMILY C MEMBER"/>
    <property type="match status" value="1"/>
</dbReference>
<keyword evidence="4" id="KW-0238">DNA-binding</keyword>
<dbReference type="InterPro" id="IPR002939">
    <property type="entry name" value="DnaJ_C"/>
</dbReference>
<dbReference type="KEGG" id="eiv:EIN_296620"/>
<evidence type="ECO:0000313" key="4">
    <source>
        <dbReference type="EMBL" id="ELP86352.1"/>
    </source>
</evidence>
<dbReference type="PROSITE" id="PS00636">
    <property type="entry name" value="DNAJ_1"/>
    <property type="match status" value="1"/>
</dbReference>
<dbReference type="CDD" id="cd06257">
    <property type="entry name" value="DnaJ"/>
    <property type="match status" value="1"/>
</dbReference>
<dbReference type="Proteomes" id="UP000014680">
    <property type="component" value="Unassembled WGS sequence"/>
</dbReference>
<evidence type="ECO:0000256" key="2">
    <source>
        <dbReference type="SAM" id="SignalP"/>
    </source>
</evidence>
<protein>
    <submittedName>
        <fullName evidence="4">Curved DNA-binding protein, putative</fullName>
    </submittedName>
</protein>
<dbReference type="SUPFAM" id="SSF49493">
    <property type="entry name" value="HSP40/DnaJ peptide-binding domain"/>
    <property type="match status" value="2"/>
</dbReference>
<evidence type="ECO:0000256" key="1">
    <source>
        <dbReference type="ARBA" id="ARBA00023186"/>
    </source>
</evidence>
<dbReference type="Gene3D" id="2.60.260.20">
    <property type="entry name" value="Urease metallochaperone UreE, N-terminal domain"/>
    <property type="match status" value="2"/>
</dbReference>
<dbReference type="OrthoDB" id="550424at2759"/>
<dbReference type="VEuPathDB" id="AmoebaDB:EIN_296620"/>
<gene>
    <name evidence="4" type="ORF">EIN_296620</name>
</gene>
<dbReference type="PRINTS" id="PR00625">
    <property type="entry name" value="JDOMAIN"/>
</dbReference>
<reference evidence="4 5" key="1">
    <citation type="submission" date="2012-10" db="EMBL/GenBank/DDBJ databases">
        <authorList>
            <person name="Zafar N."/>
            <person name="Inman J."/>
            <person name="Hall N."/>
            <person name="Lorenzi H."/>
            <person name="Caler E."/>
        </authorList>
    </citation>
    <scope>NUCLEOTIDE SEQUENCE [LARGE SCALE GENOMIC DNA]</scope>
    <source>
        <strain evidence="4 5">IP1</strain>
    </source>
</reference>
<feature type="chain" id="PRO_5003973714" evidence="2">
    <location>
        <begin position="22"/>
        <end position="331"/>
    </location>
</feature>
<dbReference type="PROSITE" id="PS50076">
    <property type="entry name" value="DNAJ_2"/>
    <property type="match status" value="1"/>
</dbReference>
<dbReference type="InterPro" id="IPR051339">
    <property type="entry name" value="DnaJ_subfamily_B"/>
</dbReference>
<dbReference type="InterPro" id="IPR001623">
    <property type="entry name" value="DnaJ_domain"/>
</dbReference>
<dbReference type="Pfam" id="PF00226">
    <property type="entry name" value="DnaJ"/>
    <property type="match status" value="1"/>
</dbReference>
<dbReference type="OMA" id="DQFVFRT"/>
<dbReference type="Gene3D" id="1.10.287.110">
    <property type="entry name" value="DnaJ domain"/>
    <property type="match status" value="1"/>
</dbReference>
<keyword evidence="1" id="KW-0143">Chaperone</keyword>
<dbReference type="GO" id="GO:0005829">
    <property type="term" value="C:cytosol"/>
    <property type="evidence" value="ECO:0007669"/>
    <property type="project" value="TreeGrafter"/>
</dbReference>
<evidence type="ECO:0000313" key="5">
    <source>
        <dbReference type="Proteomes" id="UP000014680"/>
    </source>
</evidence>
<keyword evidence="2" id="KW-0732">Signal</keyword>
<keyword evidence="5" id="KW-1185">Reference proteome</keyword>
<dbReference type="SMART" id="SM00271">
    <property type="entry name" value="DnaJ"/>
    <property type="match status" value="1"/>
</dbReference>
<organism evidence="4 5">
    <name type="scientific">Entamoeba invadens IP1</name>
    <dbReference type="NCBI Taxonomy" id="370355"/>
    <lineage>
        <taxon>Eukaryota</taxon>
        <taxon>Amoebozoa</taxon>
        <taxon>Evosea</taxon>
        <taxon>Archamoebae</taxon>
        <taxon>Mastigamoebida</taxon>
        <taxon>Entamoebidae</taxon>
        <taxon>Entamoeba</taxon>
    </lineage>
</organism>
<dbReference type="Pfam" id="PF01556">
    <property type="entry name" value="DnaJ_C"/>
    <property type="match status" value="1"/>
</dbReference>
<feature type="signal peptide" evidence="2">
    <location>
        <begin position="1"/>
        <end position="21"/>
    </location>
</feature>
<dbReference type="InterPro" id="IPR036869">
    <property type="entry name" value="J_dom_sf"/>
</dbReference>
<dbReference type="InterPro" id="IPR008971">
    <property type="entry name" value="HSP40/DnaJ_pept-bd"/>
</dbReference>
<dbReference type="GO" id="GO:0003677">
    <property type="term" value="F:DNA binding"/>
    <property type="evidence" value="ECO:0007669"/>
    <property type="project" value="UniProtKB-KW"/>
</dbReference>
<accession>L7FL67</accession>
<dbReference type="EMBL" id="KB206986">
    <property type="protein sequence ID" value="ELP86352.1"/>
    <property type="molecule type" value="Genomic_DNA"/>
</dbReference>